<reference evidence="2" key="1">
    <citation type="submission" date="2022-10" db="EMBL/GenBank/DDBJ databases">
        <title>The complete genomes of actinobacterial strains from the NBC collection.</title>
        <authorList>
            <person name="Joergensen T.S."/>
            <person name="Alvarez Arevalo M."/>
            <person name="Sterndorff E.B."/>
            <person name="Faurdal D."/>
            <person name="Vuksanovic O."/>
            <person name="Mourched A.-S."/>
            <person name="Charusanti P."/>
            <person name="Shaw S."/>
            <person name="Blin K."/>
            <person name="Weber T."/>
        </authorList>
    </citation>
    <scope>NUCLEOTIDE SEQUENCE</scope>
    <source>
        <strain evidence="2">NBC_01482</strain>
    </source>
</reference>
<gene>
    <name evidence="2" type="ORF">OG563_09095</name>
</gene>
<evidence type="ECO:0000313" key="2">
    <source>
        <dbReference type="EMBL" id="WUV48326.1"/>
    </source>
</evidence>
<dbReference type="Pfam" id="PF13577">
    <property type="entry name" value="SnoaL_4"/>
    <property type="match status" value="1"/>
</dbReference>
<dbReference type="Gene3D" id="3.10.450.50">
    <property type="match status" value="1"/>
</dbReference>
<dbReference type="RefSeq" id="WP_329412670.1">
    <property type="nucleotide sequence ID" value="NZ_CP109441.1"/>
</dbReference>
<evidence type="ECO:0000259" key="1">
    <source>
        <dbReference type="Pfam" id="PF13577"/>
    </source>
</evidence>
<dbReference type="Proteomes" id="UP001432062">
    <property type="component" value="Chromosome"/>
</dbReference>
<feature type="domain" description="SnoaL-like" evidence="1">
    <location>
        <begin position="26"/>
        <end position="141"/>
    </location>
</feature>
<dbReference type="InterPro" id="IPR032710">
    <property type="entry name" value="NTF2-like_dom_sf"/>
</dbReference>
<dbReference type="SUPFAM" id="SSF54427">
    <property type="entry name" value="NTF2-like"/>
    <property type="match status" value="1"/>
</dbReference>
<proteinExistence type="predicted"/>
<accession>A0ABZ1Z1P0</accession>
<dbReference type="CDD" id="cd00531">
    <property type="entry name" value="NTF2_like"/>
    <property type="match status" value="1"/>
</dbReference>
<name>A0ABZ1Z1P0_9NOCA</name>
<sequence length="170" mass="19313">MLAGTSGAPGETEMTSRELADIAIEAMRLQNGYARAIDTRDWDLFRALFTPDVVAEYPGMPFAGIEHWLEFFVPFHDDCTWIQHAMTNHVVGVDADGIWATCYGFVEWTMHDRPKLINRSRTLYRDRLIQQNGSWVIARRKCDLLMHQPDAPIPDGITYPSSVLDLADIS</sequence>
<dbReference type="InterPro" id="IPR037401">
    <property type="entry name" value="SnoaL-like"/>
</dbReference>
<organism evidence="2 3">
    <name type="scientific">Nocardia vinacea</name>
    <dbReference type="NCBI Taxonomy" id="96468"/>
    <lineage>
        <taxon>Bacteria</taxon>
        <taxon>Bacillati</taxon>
        <taxon>Actinomycetota</taxon>
        <taxon>Actinomycetes</taxon>
        <taxon>Mycobacteriales</taxon>
        <taxon>Nocardiaceae</taxon>
        <taxon>Nocardia</taxon>
    </lineage>
</organism>
<dbReference type="EMBL" id="CP109441">
    <property type="protein sequence ID" value="WUV48326.1"/>
    <property type="molecule type" value="Genomic_DNA"/>
</dbReference>
<keyword evidence="3" id="KW-1185">Reference proteome</keyword>
<evidence type="ECO:0000313" key="3">
    <source>
        <dbReference type="Proteomes" id="UP001432062"/>
    </source>
</evidence>
<protein>
    <submittedName>
        <fullName evidence="2">Nuclear transport factor 2 family protein</fullName>
    </submittedName>
</protein>